<reference evidence="1" key="1">
    <citation type="submission" date="2020-10" db="EMBL/GenBank/DDBJ databases">
        <title>The Whole-Genome Sequence of Metschnikowia persimmonesis, a Novel Endophytic Yeast Species Isolated from Medicinal Plant Diospyros kaki Thumb.</title>
        <authorList>
            <person name="Rahmat E."/>
            <person name="Kang Y."/>
        </authorList>
    </citation>
    <scope>NUCLEOTIDE SEQUENCE</scope>
    <source>
        <strain evidence="1">KIOM G15050</strain>
    </source>
</reference>
<name>A0A8H7GKE6_9ASCO</name>
<keyword evidence="2" id="KW-1185">Reference proteome</keyword>
<comment type="caution">
    <text evidence="1">The sequence shown here is derived from an EMBL/GenBank/DDBJ whole genome shotgun (WGS) entry which is preliminary data.</text>
</comment>
<organism evidence="1 2">
    <name type="scientific">Metschnikowia pulcherrima</name>
    <dbReference type="NCBI Taxonomy" id="27326"/>
    <lineage>
        <taxon>Eukaryota</taxon>
        <taxon>Fungi</taxon>
        <taxon>Dikarya</taxon>
        <taxon>Ascomycota</taxon>
        <taxon>Saccharomycotina</taxon>
        <taxon>Pichiomycetes</taxon>
        <taxon>Metschnikowiaceae</taxon>
        <taxon>Metschnikowia</taxon>
    </lineage>
</organism>
<sequence length="219" mass="25264">MFVLMMMAVAALPKDGTNVPPVILQSKTSGTESNWDALLFGVDEFYHLGTESPKERLRHFFHLLEYFFSAKEFDHIAFRHWVEVFRDELTDIEFLVETSTDFRHLSRQLTFTKRIFREMVEASDKLISYSKKKFRGMAFALAMVKLSVKVLNLYNSHGLLDHLIDNVADRVSQYSQELYALGEALDKVIGVPEGVLFTFDDYFMRVETAIKILGGQLSM</sequence>
<dbReference type="AlphaFoldDB" id="A0A8H7GKE6"/>
<protein>
    <submittedName>
        <fullName evidence="1">Uncharacterized protein</fullName>
    </submittedName>
</protein>
<evidence type="ECO:0000313" key="1">
    <source>
        <dbReference type="EMBL" id="KAF7999090.1"/>
    </source>
</evidence>
<accession>A0A8H7GKE6</accession>
<evidence type="ECO:0000313" key="2">
    <source>
        <dbReference type="Proteomes" id="UP000649328"/>
    </source>
</evidence>
<gene>
    <name evidence="1" type="ORF">HF325_006622</name>
</gene>
<proteinExistence type="predicted"/>
<dbReference type="Proteomes" id="UP000649328">
    <property type="component" value="Unassembled WGS sequence"/>
</dbReference>
<dbReference type="EMBL" id="JACBPP010000010">
    <property type="protein sequence ID" value="KAF7999090.1"/>
    <property type="molecule type" value="Genomic_DNA"/>
</dbReference>